<organism evidence="3">
    <name type="scientific">marine sediment metagenome</name>
    <dbReference type="NCBI Taxonomy" id="412755"/>
    <lineage>
        <taxon>unclassified sequences</taxon>
        <taxon>metagenomes</taxon>
        <taxon>ecological metagenomes</taxon>
    </lineage>
</organism>
<dbReference type="CDD" id="cd00320">
    <property type="entry name" value="cpn10"/>
    <property type="match status" value="1"/>
</dbReference>
<dbReference type="Pfam" id="PF00166">
    <property type="entry name" value="Cpn10"/>
    <property type="match status" value="1"/>
</dbReference>
<dbReference type="SUPFAM" id="SSF50129">
    <property type="entry name" value="GroES-like"/>
    <property type="match status" value="1"/>
</dbReference>
<accession>X0V5Z5</accession>
<dbReference type="GO" id="GO:0046872">
    <property type="term" value="F:metal ion binding"/>
    <property type="evidence" value="ECO:0007669"/>
    <property type="project" value="TreeGrafter"/>
</dbReference>
<proteinExistence type="inferred from homology"/>
<dbReference type="SMART" id="SM00883">
    <property type="entry name" value="Cpn10"/>
    <property type="match status" value="1"/>
</dbReference>
<comment type="caution">
    <text evidence="3">The sequence shown here is derived from an EMBL/GenBank/DDBJ whole genome shotgun (WGS) entry which is preliminary data.</text>
</comment>
<dbReference type="Gene3D" id="2.30.33.40">
    <property type="entry name" value="GroES chaperonin"/>
    <property type="match status" value="1"/>
</dbReference>
<dbReference type="GO" id="GO:0051082">
    <property type="term" value="F:unfolded protein binding"/>
    <property type="evidence" value="ECO:0007669"/>
    <property type="project" value="TreeGrafter"/>
</dbReference>
<dbReference type="AlphaFoldDB" id="X0V5Z5"/>
<dbReference type="EMBL" id="BARS01028389">
    <property type="protein sequence ID" value="GAG07918.1"/>
    <property type="molecule type" value="Genomic_DNA"/>
</dbReference>
<gene>
    <name evidence="3" type="ORF">S01H1_44506</name>
</gene>
<dbReference type="InterPro" id="IPR020818">
    <property type="entry name" value="Chaperonin_GroES"/>
</dbReference>
<keyword evidence="2" id="KW-0143">Chaperone</keyword>
<protein>
    <recommendedName>
        <fullName evidence="4">10 kDa chaperonin</fullName>
    </recommendedName>
</protein>
<sequence length="70" mass="7381">MAKLSIRLLGERVMVKQLEAETTSGGIHLPESAQEKPQRGEVVAIGTGQTADADEAAEFDAKVGDVVIFA</sequence>
<feature type="non-terminal residue" evidence="3">
    <location>
        <position position="70"/>
    </location>
</feature>
<evidence type="ECO:0000256" key="1">
    <source>
        <dbReference type="ARBA" id="ARBA00006975"/>
    </source>
</evidence>
<reference evidence="3" key="1">
    <citation type="journal article" date="2014" name="Front. Microbiol.">
        <title>High frequency of phylogenetically diverse reductive dehalogenase-homologous genes in deep subseafloor sedimentary metagenomes.</title>
        <authorList>
            <person name="Kawai M."/>
            <person name="Futagami T."/>
            <person name="Toyoda A."/>
            <person name="Takaki Y."/>
            <person name="Nishi S."/>
            <person name="Hori S."/>
            <person name="Arai W."/>
            <person name="Tsubouchi T."/>
            <person name="Morono Y."/>
            <person name="Uchiyama I."/>
            <person name="Ito T."/>
            <person name="Fujiyama A."/>
            <person name="Inagaki F."/>
            <person name="Takami H."/>
        </authorList>
    </citation>
    <scope>NUCLEOTIDE SEQUENCE</scope>
    <source>
        <strain evidence="3">Expedition CK06-06</strain>
    </source>
</reference>
<dbReference type="GO" id="GO:0005524">
    <property type="term" value="F:ATP binding"/>
    <property type="evidence" value="ECO:0007669"/>
    <property type="project" value="InterPro"/>
</dbReference>
<dbReference type="PANTHER" id="PTHR10772">
    <property type="entry name" value="10 KDA HEAT SHOCK PROTEIN"/>
    <property type="match status" value="1"/>
</dbReference>
<dbReference type="InterPro" id="IPR037124">
    <property type="entry name" value="Chaperonin_GroES_sf"/>
</dbReference>
<evidence type="ECO:0000313" key="3">
    <source>
        <dbReference type="EMBL" id="GAG07918.1"/>
    </source>
</evidence>
<comment type="similarity">
    <text evidence="1">Belongs to the GroES chaperonin family.</text>
</comment>
<dbReference type="PRINTS" id="PR00297">
    <property type="entry name" value="CHAPERONIN10"/>
</dbReference>
<dbReference type="InterPro" id="IPR011032">
    <property type="entry name" value="GroES-like_sf"/>
</dbReference>
<dbReference type="PANTHER" id="PTHR10772:SF58">
    <property type="entry name" value="CO-CHAPERONIN GROES"/>
    <property type="match status" value="1"/>
</dbReference>
<name>X0V5Z5_9ZZZZ</name>
<evidence type="ECO:0008006" key="4">
    <source>
        <dbReference type="Google" id="ProtNLM"/>
    </source>
</evidence>
<dbReference type="GO" id="GO:0044183">
    <property type="term" value="F:protein folding chaperone"/>
    <property type="evidence" value="ECO:0007669"/>
    <property type="project" value="InterPro"/>
</dbReference>
<evidence type="ECO:0000256" key="2">
    <source>
        <dbReference type="ARBA" id="ARBA00023186"/>
    </source>
</evidence>
<dbReference type="GO" id="GO:0051087">
    <property type="term" value="F:protein-folding chaperone binding"/>
    <property type="evidence" value="ECO:0007669"/>
    <property type="project" value="TreeGrafter"/>
</dbReference>